<reference evidence="2 3" key="1">
    <citation type="journal article" date="2021" name="BMC Biol.">
        <title>Horizontally acquired antibacterial genes associated with adaptive radiation of ladybird beetles.</title>
        <authorList>
            <person name="Li H.S."/>
            <person name="Tang X.F."/>
            <person name="Huang Y.H."/>
            <person name="Xu Z.Y."/>
            <person name="Chen M.L."/>
            <person name="Du X.Y."/>
            <person name="Qiu B.Y."/>
            <person name="Chen P.T."/>
            <person name="Zhang W."/>
            <person name="Slipinski A."/>
            <person name="Escalona H.E."/>
            <person name="Waterhouse R.M."/>
            <person name="Zwick A."/>
            <person name="Pang H."/>
        </authorList>
    </citation>
    <scope>NUCLEOTIDE SEQUENCE [LARGE SCALE GENOMIC DNA]</scope>
    <source>
        <strain evidence="2">SYSU2018</strain>
    </source>
</reference>
<organism evidence="2 3">
    <name type="scientific">Cryptolaemus montrouzieri</name>
    <dbReference type="NCBI Taxonomy" id="559131"/>
    <lineage>
        <taxon>Eukaryota</taxon>
        <taxon>Metazoa</taxon>
        <taxon>Ecdysozoa</taxon>
        <taxon>Arthropoda</taxon>
        <taxon>Hexapoda</taxon>
        <taxon>Insecta</taxon>
        <taxon>Pterygota</taxon>
        <taxon>Neoptera</taxon>
        <taxon>Endopterygota</taxon>
        <taxon>Coleoptera</taxon>
        <taxon>Polyphaga</taxon>
        <taxon>Cucujiformia</taxon>
        <taxon>Coccinelloidea</taxon>
        <taxon>Coccinellidae</taxon>
        <taxon>Scymninae</taxon>
        <taxon>Scymnini</taxon>
        <taxon>Cryptolaemus</taxon>
    </lineage>
</organism>
<evidence type="ECO:0000256" key="1">
    <source>
        <dbReference type="SAM" id="Phobius"/>
    </source>
</evidence>
<evidence type="ECO:0000313" key="3">
    <source>
        <dbReference type="Proteomes" id="UP001516400"/>
    </source>
</evidence>
<feature type="non-terminal residue" evidence="2">
    <location>
        <position position="1"/>
    </location>
</feature>
<keyword evidence="1" id="KW-0472">Membrane</keyword>
<evidence type="ECO:0000313" key="2">
    <source>
        <dbReference type="EMBL" id="KAL3269256.1"/>
    </source>
</evidence>
<accession>A0ABD2MS90</accession>
<feature type="transmembrane region" description="Helical" evidence="1">
    <location>
        <begin position="21"/>
        <end position="41"/>
    </location>
</feature>
<proteinExistence type="predicted"/>
<protein>
    <submittedName>
        <fullName evidence="2">Uncharacterized protein</fullName>
    </submittedName>
</protein>
<dbReference type="EMBL" id="JABFTP020000021">
    <property type="protein sequence ID" value="KAL3269256.1"/>
    <property type="molecule type" value="Genomic_DNA"/>
</dbReference>
<comment type="caution">
    <text evidence="2">The sequence shown here is derived from an EMBL/GenBank/DDBJ whole genome shotgun (WGS) entry which is preliminary data.</text>
</comment>
<sequence length="65" mass="7806">SPLLACLREINDRRKMICNMCLVLIIIQKIVYEVICIATIVQPQKQFYFELGINYFIIKTYSKYW</sequence>
<dbReference type="Proteomes" id="UP001516400">
    <property type="component" value="Unassembled WGS sequence"/>
</dbReference>
<keyword evidence="1" id="KW-1133">Transmembrane helix</keyword>
<name>A0ABD2MS90_9CUCU</name>
<gene>
    <name evidence="2" type="ORF">HHI36_008336</name>
</gene>
<feature type="non-terminal residue" evidence="2">
    <location>
        <position position="65"/>
    </location>
</feature>
<keyword evidence="3" id="KW-1185">Reference proteome</keyword>
<keyword evidence="1" id="KW-0812">Transmembrane</keyword>
<dbReference type="AlphaFoldDB" id="A0ABD2MS90"/>